<feature type="transmembrane region" description="Helical" evidence="6">
    <location>
        <begin position="241"/>
        <end position="260"/>
    </location>
</feature>
<evidence type="ECO:0000256" key="5">
    <source>
        <dbReference type="ARBA" id="ARBA00023136"/>
    </source>
</evidence>
<feature type="transmembrane region" description="Helical" evidence="6">
    <location>
        <begin position="272"/>
        <end position="291"/>
    </location>
</feature>
<evidence type="ECO:0000313" key="9">
    <source>
        <dbReference type="Proteomes" id="UP001597024"/>
    </source>
</evidence>
<dbReference type="Gene3D" id="1.20.1250.20">
    <property type="entry name" value="MFS general substrate transporter like domains"/>
    <property type="match status" value="1"/>
</dbReference>
<dbReference type="InterPro" id="IPR036259">
    <property type="entry name" value="MFS_trans_sf"/>
</dbReference>
<organism evidence="8 9">
    <name type="scientific">Streptosporangium algeriense</name>
    <dbReference type="NCBI Taxonomy" id="1682748"/>
    <lineage>
        <taxon>Bacteria</taxon>
        <taxon>Bacillati</taxon>
        <taxon>Actinomycetota</taxon>
        <taxon>Actinomycetes</taxon>
        <taxon>Streptosporangiales</taxon>
        <taxon>Streptosporangiaceae</taxon>
        <taxon>Streptosporangium</taxon>
    </lineage>
</organism>
<feature type="transmembrane region" description="Helical" evidence="6">
    <location>
        <begin position="71"/>
        <end position="96"/>
    </location>
</feature>
<sequence>MPFAIYILGLAVFAQGTSEFMLSGLISDIARELNVSISAAGTLTSAFAAGMLVGAPLMAVISLRWPRQRTLLAFLSAFIVVHAVGAITTSFSVLLVTRVLGALANAGFLAVGLATATSMVGPNAKGRATSILLGGITLACVAGVPAGAVLGQTFGWRSAFWAVSLISLPAVFAVLRLVPDTVQETGDRDEARPGARRQLRALRSPRLRVVLLLTALVNAGTFCTFTYLAPLITNVSGFSEVWVPAMLALFGLGSFAGVTIGGRLSDTRPMRVLIPGGIALLAGWALLTATAGSSVVAFLLVFVQGTLSFAVGSTLIAQVLYAAPQAPSLGGSFATAALNVGAAVGPAIGGAT</sequence>
<dbReference type="CDD" id="cd17324">
    <property type="entry name" value="MFS_NepI_like"/>
    <property type="match status" value="1"/>
</dbReference>
<evidence type="ECO:0000256" key="6">
    <source>
        <dbReference type="SAM" id="Phobius"/>
    </source>
</evidence>
<keyword evidence="4 6" id="KW-1133">Transmembrane helix</keyword>
<feature type="transmembrane region" description="Helical" evidence="6">
    <location>
        <begin position="159"/>
        <end position="178"/>
    </location>
</feature>
<evidence type="ECO:0000256" key="3">
    <source>
        <dbReference type="ARBA" id="ARBA00022692"/>
    </source>
</evidence>
<dbReference type="PANTHER" id="PTHR43124">
    <property type="entry name" value="PURINE EFFLUX PUMP PBUE"/>
    <property type="match status" value="1"/>
</dbReference>
<evidence type="ECO:0000313" key="8">
    <source>
        <dbReference type="EMBL" id="MFD0883698.1"/>
    </source>
</evidence>
<feature type="non-terminal residue" evidence="8">
    <location>
        <position position="352"/>
    </location>
</feature>
<feature type="domain" description="Major facilitator superfamily (MFS) profile" evidence="7">
    <location>
        <begin position="4"/>
        <end position="352"/>
    </location>
</feature>
<dbReference type="Pfam" id="PF07690">
    <property type="entry name" value="MFS_1"/>
    <property type="match status" value="1"/>
</dbReference>
<feature type="transmembrane region" description="Helical" evidence="6">
    <location>
        <begin position="102"/>
        <end position="120"/>
    </location>
</feature>
<dbReference type="NCBIfam" id="NF033135">
    <property type="entry name" value="cmx_cmrA"/>
    <property type="match status" value="1"/>
</dbReference>
<evidence type="ECO:0000256" key="2">
    <source>
        <dbReference type="ARBA" id="ARBA00022475"/>
    </source>
</evidence>
<gene>
    <name evidence="8" type="ORF">ACFQ08_03895</name>
</gene>
<evidence type="ECO:0000256" key="1">
    <source>
        <dbReference type="ARBA" id="ARBA00004651"/>
    </source>
</evidence>
<feature type="transmembrane region" description="Helical" evidence="6">
    <location>
        <begin position="132"/>
        <end position="153"/>
    </location>
</feature>
<name>A0ABW3DIG8_9ACTN</name>
<keyword evidence="3 6" id="KW-0812">Transmembrane</keyword>
<dbReference type="SUPFAM" id="SSF103473">
    <property type="entry name" value="MFS general substrate transporter"/>
    <property type="match status" value="1"/>
</dbReference>
<comment type="subcellular location">
    <subcellularLocation>
        <location evidence="1">Cell membrane</location>
        <topology evidence="1">Multi-pass membrane protein</topology>
    </subcellularLocation>
</comment>
<keyword evidence="5 6" id="KW-0472">Membrane</keyword>
<dbReference type="EMBL" id="JBHTHX010000063">
    <property type="protein sequence ID" value="MFD0883698.1"/>
    <property type="molecule type" value="Genomic_DNA"/>
</dbReference>
<dbReference type="InterPro" id="IPR020846">
    <property type="entry name" value="MFS_dom"/>
</dbReference>
<dbReference type="PROSITE" id="PS50850">
    <property type="entry name" value="MFS"/>
    <property type="match status" value="1"/>
</dbReference>
<comment type="caution">
    <text evidence="8">The sequence shown here is derived from an EMBL/GenBank/DDBJ whole genome shotgun (WGS) entry which is preliminary data.</text>
</comment>
<dbReference type="InterPro" id="IPR050189">
    <property type="entry name" value="MFS_Efflux_Transporters"/>
</dbReference>
<feature type="transmembrane region" description="Helical" evidence="6">
    <location>
        <begin position="207"/>
        <end position="229"/>
    </location>
</feature>
<keyword evidence="9" id="KW-1185">Reference proteome</keyword>
<feature type="transmembrane region" description="Helical" evidence="6">
    <location>
        <begin position="38"/>
        <end position="59"/>
    </location>
</feature>
<protein>
    <submittedName>
        <fullName evidence="8">Cmx/CmrA family chloramphenicol efflux MFS transporter</fullName>
    </submittedName>
</protein>
<accession>A0ABW3DIG8</accession>
<keyword evidence="2" id="KW-1003">Cell membrane</keyword>
<evidence type="ECO:0000256" key="4">
    <source>
        <dbReference type="ARBA" id="ARBA00022989"/>
    </source>
</evidence>
<proteinExistence type="predicted"/>
<dbReference type="Proteomes" id="UP001597024">
    <property type="component" value="Unassembled WGS sequence"/>
</dbReference>
<dbReference type="InterPro" id="IPR011701">
    <property type="entry name" value="MFS"/>
</dbReference>
<reference evidence="9" key="1">
    <citation type="journal article" date="2019" name="Int. J. Syst. Evol. Microbiol.">
        <title>The Global Catalogue of Microorganisms (GCM) 10K type strain sequencing project: providing services to taxonomists for standard genome sequencing and annotation.</title>
        <authorList>
            <consortium name="The Broad Institute Genomics Platform"/>
            <consortium name="The Broad Institute Genome Sequencing Center for Infectious Disease"/>
            <person name="Wu L."/>
            <person name="Ma J."/>
        </authorList>
    </citation>
    <scope>NUCLEOTIDE SEQUENCE [LARGE SCALE GENOMIC DNA]</scope>
    <source>
        <strain evidence="9">CCUG 62974</strain>
    </source>
</reference>
<evidence type="ECO:0000259" key="7">
    <source>
        <dbReference type="PROSITE" id="PS50850"/>
    </source>
</evidence>
<feature type="transmembrane region" description="Helical" evidence="6">
    <location>
        <begin position="297"/>
        <end position="323"/>
    </location>
</feature>
<dbReference type="PANTHER" id="PTHR43124:SF3">
    <property type="entry name" value="CHLORAMPHENICOL EFFLUX PUMP RV0191"/>
    <property type="match status" value="1"/>
</dbReference>